<feature type="compositionally biased region" description="Basic and acidic residues" evidence="1">
    <location>
        <begin position="18"/>
        <end position="27"/>
    </location>
</feature>
<dbReference type="AlphaFoldDB" id="A0AAW1YR69"/>
<sequence length="81" mass="8964">MPAIETTPAGLMSSRQGGDNDRTRRHSLDRSVRLGIPAWDRRGELGLVWIDGKDDDVFDGDELQRRSGGRVVMDGLEEGVI</sequence>
<feature type="region of interest" description="Disordered" evidence="1">
    <location>
        <begin position="1"/>
        <end position="27"/>
    </location>
</feature>
<dbReference type="EMBL" id="JBEDUW010000001">
    <property type="protein sequence ID" value="KAK9951198.1"/>
    <property type="molecule type" value="Genomic_DNA"/>
</dbReference>
<organism evidence="2 3">
    <name type="scientific">Rubus argutus</name>
    <name type="common">Southern blackberry</name>
    <dbReference type="NCBI Taxonomy" id="59490"/>
    <lineage>
        <taxon>Eukaryota</taxon>
        <taxon>Viridiplantae</taxon>
        <taxon>Streptophyta</taxon>
        <taxon>Embryophyta</taxon>
        <taxon>Tracheophyta</taxon>
        <taxon>Spermatophyta</taxon>
        <taxon>Magnoliopsida</taxon>
        <taxon>eudicotyledons</taxon>
        <taxon>Gunneridae</taxon>
        <taxon>Pentapetalae</taxon>
        <taxon>rosids</taxon>
        <taxon>fabids</taxon>
        <taxon>Rosales</taxon>
        <taxon>Rosaceae</taxon>
        <taxon>Rosoideae</taxon>
        <taxon>Rosoideae incertae sedis</taxon>
        <taxon>Rubus</taxon>
    </lineage>
</organism>
<evidence type="ECO:0000313" key="2">
    <source>
        <dbReference type="EMBL" id="KAK9951198.1"/>
    </source>
</evidence>
<evidence type="ECO:0000313" key="3">
    <source>
        <dbReference type="Proteomes" id="UP001457282"/>
    </source>
</evidence>
<comment type="caution">
    <text evidence="2">The sequence shown here is derived from an EMBL/GenBank/DDBJ whole genome shotgun (WGS) entry which is preliminary data.</text>
</comment>
<name>A0AAW1YR69_RUBAR</name>
<keyword evidence="3" id="KW-1185">Reference proteome</keyword>
<gene>
    <name evidence="2" type="ORF">M0R45_006655</name>
</gene>
<accession>A0AAW1YR69</accession>
<protein>
    <submittedName>
        <fullName evidence="2">Uncharacterized protein</fullName>
    </submittedName>
</protein>
<proteinExistence type="predicted"/>
<reference evidence="2 3" key="1">
    <citation type="journal article" date="2023" name="G3 (Bethesda)">
        <title>A chromosome-length genome assembly and annotation of blackberry (Rubus argutus, cv. 'Hillquist').</title>
        <authorList>
            <person name="Bruna T."/>
            <person name="Aryal R."/>
            <person name="Dudchenko O."/>
            <person name="Sargent D.J."/>
            <person name="Mead D."/>
            <person name="Buti M."/>
            <person name="Cavallini A."/>
            <person name="Hytonen T."/>
            <person name="Andres J."/>
            <person name="Pham M."/>
            <person name="Weisz D."/>
            <person name="Mascagni F."/>
            <person name="Usai G."/>
            <person name="Natali L."/>
            <person name="Bassil N."/>
            <person name="Fernandez G.E."/>
            <person name="Lomsadze A."/>
            <person name="Armour M."/>
            <person name="Olukolu B."/>
            <person name="Poorten T."/>
            <person name="Britton C."/>
            <person name="Davik J."/>
            <person name="Ashrafi H."/>
            <person name="Aiden E.L."/>
            <person name="Borodovsky M."/>
            <person name="Worthington M."/>
        </authorList>
    </citation>
    <scope>NUCLEOTIDE SEQUENCE [LARGE SCALE GENOMIC DNA]</scope>
    <source>
        <strain evidence="2">PI 553951</strain>
    </source>
</reference>
<dbReference type="Proteomes" id="UP001457282">
    <property type="component" value="Unassembled WGS sequence"/>
</dbReference>
<evidence type="ECO:0000256" key="1">
    <source>
        <dbReference type="SAM" id="MobiDB-lite"/>
    </source>
</evidence>